<dbReference type="EMBL" id="JBGQPK010000067">
    <property type="protein sequence ID" value="MFL2030194.1"/>
    <property type="molecule type" value="Genomic_DNA"/>
</dbReference>
<dbReference type="Pfam" id="PF04488">
    <property type="entry name" value="Gly_transf_sug"/>
    <property type="match status" value="1"/>
</dbReference>
<dbReference type="InterPro" id="IPR029044">
    <property type="entry name" value="Nucleotide-diphossugar_trans"/>
</dbReference>
<dbReference type="PANTHER" id="PTHR32385">
    <property type="entry name" value="MANNOSYL PHOSPHORYLINOSITOL CERAMIDE SYNTHASE"/>
    <property type="match status" value="1"/>
</dbReference>
<proteinExistence type="predicted"/>
<accession>A0ABW8UEB8</accession>
<dbReference type="InterPro" id="IPR051706">
    <property type="entry name" value="Glycosyltransferase_domain"/>
</dbReference>
<dbReference type="RefSeq" id="WP_407137691.1">
    <property type="nucleotide sequence ID" value="NZ_JBGQPK010000067.1"/>
</dbReference>
<dbReference type="Proteomes" id="UP001625389">
    <property type="component" value="Unassembled WGS sequence"/>
</dbReference>
<protein>
    <submittedName>
        <fullName evidence="2">Glycosyltransferase family 32 protein</fullName>
    </submittedName>
</protein>
<dbReference type="InterPro" id="IPR007577">
    <property type="entry name" value="GlycoTrfase_DXD_sugar-bd_CS"/>
</dbReference>
<evidence type="ECO:0000313" key="3">
    <source>
        <dbReference type="Proteomes" id="UP001625389"/>
    </source>
</evidence>
<dbReference type="Gene3D" id="3.90.550.20">
    <property type="match status" value="1"/>
</dbReference>
<organism evidence="2 3">
    <name type="scientific">Loigolactobacillus zhaoyuanensis</name>
    <dbReference type="NCBI Taxonomy" id="2486017"/>
    <lineage>
        <taxon>Bacteria</taxon>
        <taxon>Bacillati</taxon>
        <taxon>Bacillota</taxon>
        <taxon>Bacilli</taxon>
        <taxon>Lactobacillales</taxon>
        <taxon>Lactobacillaceae</taxon>
        <taxon>Loigolactobacillus</taxon>
    </lineage>
</organism>
<reference evidence="2 3" key="1">
    <citation type="submission" date="2024-08" db="EMBL/GenBank/DDBJ databases">
        <authorList>
            <person name="Arias E."/>
        </authorList>
    </citation>
    <scope>NUCLEOTIDE SEQUENCE [LARGE SCALE GENOMIC DNA]</scope>
    <source>
        <strain evidence="2 3">FAM 25317</strain>
    </source>
</reference>
<gene>
    <name evidence="2" type="ORF">ACEN34_11300</name>
</gene>
<name>A0ABW8UEB8_9LACO</name>
<evidence type="ECO:0000313" key="2">
    <source>
        <dbReference type="EMBL" id="MFL2030194.1"/>
    </source>
</evidence>
<keyword evidence="1" id="KW-0808">Transferase</keyword>
<evidence type="ECO:0000256" key="1">
    <source>
        <dbReference type="ARBA" id="ARBA00022679"/>
    </source>
</evidence>
<comment type="caution">
    <text evidence="2">The sequence shown here is derived from an EMBL/GenBank/DDBJ whole genome shotgun (WGS) entry which is preliminary data.</text>
</comment>
<dbReference type="PANTHER" id="PTHR32385:SF15">
    <property type="entry name" value="INOSITOL PHOSPHOCERAMIDE MANNOSYLTRANSFERASE 1"/>
    <property type="match status" value="1"/>
</dbReference>
<sequence>MIPKVINYCWFGKKPLDSKTIKNIQSWKKYCPDYKIIQWNESNFDIKKYRFTFEAYKKQQWAFVSDVARLDIIYNNGGFYLDTDVELISSLDDFTKNKVFLAREDRLTVNTGIGFGAEINNEFVLHNLQEYQDERFINDDGTLNRILCVDITTHLLNLLKIKPSNKIQKINEITVYPREYFCPIRIGSGRIVITDNTVSIHHYDASWKSKEDSSSKNYLIPIKKMIKFYTDRLLGFGTYNHIKQLLKK</sequence>
<keyword evidence="3" id="KW-1185">Reference proteome</keyword>
<dbReference type="SUPFAM" id="SSF53448">
    <property type="entry name" value="Nucleotide-diphospho-sugar transferases"/>
    <property type="match status" value="1"/>
</dbReference>